<evidence type="ECO:0000256" key="8">
    <source>
        <dbReference type="ARBA" id="ARBA00022868"/>
    </source>
</evidence>
<dbReference type="PROSITE" id="PS50092">
    <property type="entry name" value="TSP1"/>
    <property type="match status" value="1"/>
</dbReference>
<dbReference type="PROSITE" id="PS01208">
    <property type="entry name" value="VWFC_1"/>
    <property type="match status" value="1"/>
</dbReference>
<dbReference type="InterPro" id="IPR001007">
    <property type="entry name" value="VWF_dom"/>
</dbReference>
<dbReference type="GO" id="GO:0002062">
    <property type="term" value="P:chondrocyte differentiation"/>
    <property type="evidence" value="ECO:0007669"/>
    <property type="project" value="TreeGrafter"/>
</dbReference>
<dbReference type="AlphaFoldDB" id="A0A1S2ZXV5"/>
<evidence type="ECO:0000256" key="10">
    <source>
        <dbReference type="ARBA" id="ARBA00023030"/>
    </source>
</evidence>
<dbReference type="SMART" id="SM00214">
    <property type="entry name" value="VWC"/>
    <property type="match status" value="1"/>
</dbReference>
<evidence type="ECO:0000256" key="17">
    <source>
        <dbReference type="PROSITE-ProRule" id="PRU00039"/>
    </source>
</evidence>
<evidence type="ECO:0000256" key="15">
    <source>
        <dbReference type="ARBA" id="ARBA00066107"/>
    </source>
</evidence>
<dbReference type="PROSITE" id="PS50184">
    <property type="entry name" value="VWFC_2"/>
    <property type="match status" value="1"/>
</dbReference>
<dbReference type="InterPro" id="IPR043973">
    <property type="entry name" value="TSP1_CCN"/>
</dbReference>
<comment type="similarity">
    <text evidence="4">Belongs to the CCN family.</text>
</comment>
<dbReference type="InterPro" id="IPR006207">
    <property type="entry name" value="Cys_knot_C"/>
</dbReference>
<evidence type="ECO:0000256" key="18">
    <source>
        <dbReference type="SAM" id="SignalP"/>
    </source>
</evidence>
<dbReference type="InParanoid" id="A0A1S2ZXV5"/>
<dbReference type="PROSITE" id="PS51323">
    <property type="entry name" value="IGFBP_N_2"/>
    <property type="match status" value="1"/>
</dbReference>
<evidence type="ECO:0000259" key="19">
    <source>
        <dbReference type="PROSITE" id="PS01225"/>
    </source>
</evidence>
<dbReference type="InterPro" id="IPR009030">
    <property type="entry name" value="Growth_fac_rcpt_cys_sf"/>
</dbReference>
<dbReference type="InterPro" id="IPR036383">
    <property type="entry name" value="TSP1_rpt_sf"/>
</dbReference>
<dbReference type="Pfam" id="PF00007">
    <property type="entry name" value="Cys_knot"/>
    <property type="match status" value="1"/>
</dbReference>
<dbReference type="GO" id="GO:0008201">
    <property type="term" value="F:heparin binding"/>
    <property type="evidence" value="ECO:0007669"/>
    <property type="project" value="TreeGrafter"/>
</dbReference>
<keyword evidence="12" id="KW-0325">Glycoprotein</keyword>
<dbReference type="GO" id="GO:0005615">
    <property type="term" value="C:extracellular space"/>
    <property type="evidence" value="ECO:0007669"/>
    <property type="project" value="TreeGrafter"/>
</dbReference>
<comment type="caution">
    <text evidence="17">Lacks conserved residue(s) required for the propagation of feature annotation.</text>
</comment>
<dbReference type="InterPro" id="IPR000884">
    <property type="entry name" value="TSP1_rpt"/>
</dbReference>
<feature type="chain" id="PRO_5010288017" description="CCN family member 3" evidence="18">
    <location>
        <begin position="32"/>
        <end position="359"/>
    </location>
</feature>
<evidence type="ECO:0000256" key="6">
    <source>
        <dbReference type="ARBA" id="ARBA00022525"/>
    </source>
</evidence>
<evidence type="ECO:0000256" key="12">
    <source>
        <dbReference type="ARBA" id="ARBA00023180"/>
    </source>
</evidence>
<dbReference type="SMART" id="SM00041">
    <property type="entry name" value="CT"/>
    <property type="match status" value="1"/>
</dbReference>
<dbReference type="OrthoDB" id="365605at2759"/>
<evidence type="ECO:0000256" key="7">
    <source>
        <dbReference type="ARBA" id="ARBA00022729"/>
    </source>
</evidence>
<reference evidence="22" key="1">
    <citation type="submission" date="2025-05" db="UniProtKB">
        <authorList>
            <consortium name="RefSeq"/>
        </authorList>
    </citation>
    <scope>NUCLEOTIDE SEQUENCE [LARGE SCALE GENOMIC DNA]</scope>
</reference>
<dbReference type="RefSeq" id="XP_007526301.1">
    <property type="nucleotide sequence ID" value="XM_007526239.3"/>
</dbReference>
<dbReference type="Pfam" id="PF00093">
    <property type="entry name" value="VWC"/>
    <property type="match status" value="1"/>
</dbReference>
<dbReference type="GO" id="GO:0045597">
    <property type="term" value="P:positive regulation of cell differentiation"/>
    <property type="evidence" value="ECO:0007669"/>
    <property type="project" value="TreeGrafter"/>
</dbReference>
<keyword evidence="9" id="KW-0965">Cell junction</keyword>
<dbReference type="GO" id="GO:0051239">
    <property type="term" value="P:regulation of multicellular organismal process"/>
    <property type="evidence" value="ECO:0007669"/>
    <property type="project" value="UniProtKB-ARBA"/>
</dbReference>
<evidence type="ECO:0000256" key="14">
    <source>
        <dbReference type="ARBA" id="ARBA00042352"/>
    </source>
</evidence>
<keyword evidence="6" id="KW-0964">Secreted</keyword>
<keyword evidence="5" id="KW-0963">Cytoplasm</keyword>
<dbReference type="FunCoup" id="A0A1S2ZXV5">
    <property type="interactions" value="53"/>
</dbReference>
<dbReference type="PIRSF" id="PIRSF036495">
    <property type="entry name" value="IGFBP_rP_CNN"/>
    <property type="match status" value="1"/>
</dbReference>
<dbReference type="GO" id="GO:0005178">
    <property type="term" value="F:integrin binding"/>
    <property type="evidence" value="ECO:0007669"/>
    <property type="project" value="TreeGrafter"/>
</dbReference>
<sequence>MQSAMSLSRQPLQLLLGWTFLVLLLLGQVSGTEHCSTPCPASCPVTPTCTPGAKVVRDHCSCCLVCARQRGESCSEMHPCLESSGLFCDRSADPSNHTGICMAIEGDNCVFAGIIYRSGETFQPNCQFQCTCQDGQVACVPRCDEDVLMPGPECPAPRKIKVPGECCEKWICDLNGTSPDFFTLPAYRSEVTVGVTVPDSGVNCIEQTTEWSACSKSCGMGISTRVTNKNQQCEMVKQTRLCMVRPCGQEHNQPTEMKGKKCLRTTKSPKAIYLHFENCTSLNTYKPRFCGICNDGRCCTPHNTRTMKVDFECSPGKVIQNSVMLIRTCTCHSNCPQNNDAFLQELKPKTSRGGMKRAP</sequence>
<comment type="subcellular location">
    <subcellularLocation>
        <location evidence="2">Cell junction</location>
        <location evidence="2">Gap junction</location>
    </subcellularLocation>
    <subcellularLocation>
        <location evidence="1">Cytoplasm</location>
    </subcellularLocation>
    <subcellularLocation>
        <location evidence="3">Secreted</location>
    </subcellularLocation>
</comment>
<dbReference type="InterPro" id="IPR012395">
    <property type="entry name" value="IGFBP_CNN"/>
</dbReference>
<dbReference type="PROSITE" id="PS01185">
    <property type="entry name" value="CTCK_1"/>
    <property type="match status" value="1"/>
</dbReference>
<dbReference type="GO" id="GO:0031012">
    <property type="term" value="C:extracellular matrix"/>
    <property type="evidence" value="ECO:0007669"/>
    <property type="project" value="TreeGrafter"/>
</dbReference>
<evidence type="ECO:0000256" key="4">
    <source>
        <dbReference type="ARBA" id="ARBA00008125"/>
    </source>
</evidence>
<name>A0A1S2ZXV5_ERIEU</name>
<keyword evidence="8" id="KW-0303">Gap junction</keyword>
<dbReference type="PROSITE" id="PS01225">
    <property type="entry name" value="CTCK_2"/>
    <property type="match status" value="1"/>
</dbReference>
<dbReference type="FunFam" id="2.20.100.10:FF:000046">
    <property type="entry name" value="Cellular communication network factor 4"/>
    <property type="match status" value="1"/>
</dbReference>
<dbReference type="GO" id="GO:0005737">
    <property type="term" value="C:cytoplasm"/>
    <property type="evidence" value="ECO:0007669"/>
    <property type="project" value="UniProtKB-SubCell"/>
</dbReference>
<dbReference type="Proteomes" id="UP001652624">
    <property type="component" value="Chromosome 1"/>
</dbReference>
<evidence type="ECO:0000256" key="13">
    <source>
        <dbReference type="ARBA" id="ARBA00039944"/>
    </source>
</evidence>
<evidence type="ECO:0000256" key="9">
    <source>
        <dbReference type="ARBA" id="ARBA00022949"/>
    </source>
</evidence>
<dbReference type="SUPFAM" id="SSF57603">
    <property type="entry name" value="FnI-like domain"/>
    <property type="match status" value="1"/>
</dbReference>
<evidence type="ECO:0000313" key="22">
    <source>
        <dbReference type="Proteomes" id="UP001652624"/>
    </source>
</evidence>
<evidence type="ECO:0000259" key="20">
    <source>
        <dbReference type="PROSITE" id="PS50184"/>
    </source>
</evidence>
<dbReference type="STRING" id="9365.ENSEEUP00000005092"/>
<gene>
    <name evidence="23" type="primary">CCN3</name>
</gene>
<feature type="domain" description="CTCK" evidence="19">
    <location>
        <begin position="262"/>
        <end position="336"/>
    </location>
</feature>
<evidence type="ECO:0000256" key="1">
    <source>
        <dbReference type="ARBA" id="ARBA00004496"/>
    </source>
</evidence>
<dbReference type="PANTHER" id="PTHR11348">
    <property type="entry name" value="CONNECTIVE TISSUE GROWTH FACTOR-RELATED"/>
    <property type="match status" value="1"/>
</dbReference>
<feature type="signal peptide" evidence="18">
    <location>
        <begin position="1"/>
        <end position="31"/>
    </location>
</feature>
<dbReference type="SMART" id="SM00121">
    <property type="entry name" value="IB"/>
    <property type="match status" value="1"/>
</dbReference>
<dbReference type="Pfam" id="PF00219">
    <property type="entry name" value="IGFBP"/>
    <property type="match status" value="1"/>
</dbReference>
<keyword evidence="7 18" id="KW-0732">Signal</keyword>
<dbReference type="Gene3D" id="2.10.70.10">
    <property type="entry name" value="Complement Module, domain 1"/>
    <property type="match status" value="1"/>
</dbReference>
<dbReference type="Gene3D" id="2.20.100.10">
    <property type="entry name" value="Thrombospondin type-1 (TSP1) repeat"/>
    <property type="match status" value="1"/>
</dbReference>
<evidence type="ECO:0000256" key="2">
    <source>
        <dbReference type="ARBA" id="ARBA00004610"/>
    </source>
</evidence>
<dbReference type="GO" id="GO:0008083">
    <property type="term" value="F:growth factor activity"/>
    <property type="evidence" value="ECO:0007669"/>
    <property type="project" value="UniProtKB-KW"/>
</dbReference>
<dbReference type="InterPro" id="IPR000867">
    <property type="entry name" value="IGFBP-like"/>
</dbReference>
<protein>
    <recommendedName>
        <fullName evidence="13">CCN family member 3</fullName>
    </recommendedName>
    <alternativeName>
        <fullName evidence="14">Cellular communication network factor 3</fullName>
    </alternativeName>
    <alternativeName>
        <fullName evidence="16">Protein NOV homolog</fullName>
    </alternativeName>
</protein>
<evidence type="ECO:0000256" key="11">
    <source>
        <dbReference type="ARBA" id="ARBA00023157"/>
    </source>
</evidence>
<dbReference type="InterPro" id="IPR006208">
    <property type="entry name" value="Glyco_hormone_CN"/>
</dbReference>
<dbReference type="eggNOG" id="ENOG502QR9V">
    <property type="taxonomic scope" value="Eukaryota"/>
</dbReference>
<dbReference type="SUPFAM" id="SSF57184">
    <property type="entry name" value="Growth factor receptor domain"/>
    <property type="match status" value="1"/>
</dbReference>
<dbReference type="GeneID" id="103116366"/>
<evidence type="ECO:0000313" key="23">
    <source>
        <dbReference type="RefSeq" id="XP_007526301.1"/>
    </source>
</evidence>
<keyword evidence="10" id="KW-0339">Growth factor</keyword>
<dbReference type="InterPro" id="IPR050941">
    <property type="entry name" value="CCN"/>
</dbReference>
<dbReference type="CTD" id="4856"/>
<feature type="domain" description="IGFBP N-terminal" evidence="21">
    <location>
        <begin position="31"/>
        <end position="104"/>
    </location>
</feature>
<keyword evidence="11" id="KW-1015">Disulfide bond</keyword>
<evidence type="ECO:0000256" key="5">
    <source>
        <dbReference type="ARBA" id="ARBA00022490"/>
    </source>
</evidence>
<dbReference type="SUPFAM" id="SSF82895">
    <property type="entry name" value="TSP-1 type 1 repeat"/>
    <property type="match status" value="1"/>
</dbReference>
<dbReference type="GO" id="GO:0005921">
    <property type="term" value="C:gap junction"/>
    <property type="evidence" value="ECO:0007669"/>
    <property type="project" value="UniProtKB-SubCell"/>
</dbReference>
<reference evidence="23" key="2">
    <citation type="submission" date="2025-08" db="UniProtKB">
        <authorList>
            <consortium name="RefSeq"/>
        </authorList>
    </citation>
    <scope>IDENTIFICATION</scope>
</reference>
<accession>A0A1S2ZXV5</accession>
<organism evidence="22 23">
    <name type="scientific">Erinaceus europaeus</name>
    <name type="common">Western European hedgehog</name>
    <dbReference type="NCBI Taxonomy" id="9365"/>
    <lineage>
        <taxon>Eukaryota</taxon>
        <taxon>Metazoa</taxon>
        <taxon>Chordata</taxon>
        <taxon>Craniata</taxon>
        <taxon>Vertebrata</taxon>
        <taxon>Euteleostomi</taxon>
        <taxon>Mammalia</taxon>
        <taxon>Eutheria</taxon>
        <taxon>Laurasiatheria</taxon>
        <taxon>Eulipotyphla</taxon>
        <taxon>Erinaceidae</taxon>
        <taxon>Erinaceinae</taxon>
        <taxon>Erinaceus</taxon>
    </lineage>
</organism>
<evidence type="ECO:0000259" key="21">
    <source>
        <dbReference type="PROSITE" id="PS51323"/>
    </source>
</evidence>
<dbReference type="GO" id="GO:0007155">
    <property type="term" value="P:cell adhesion"/>
    <property type="evidence" value="ECO:0007669"/>
    <property type="project" value="TreeGrafter"/>
</dbReference>
<dbReference type="SMART" id="SM00209">
    <property type="entry name" value="TSP1"/>
    <property type="match status" value="1"/>
</dbReference>
<evidence type="ECO:0000256" key="3">
    <source>
        <dbReference type="ARBA" id="ARBA00004613"/>
    </source>
</evidence>
<evidence type="ECO:0000256" key="16">
    <source>
        <dbReference type="ARBA" id="ARBA00077787"/>
    </source>
</evidence>
<keyword evidence="22" id="KW-1185">Reference proteome</keyword>
<feature type="domain" description="VWFC" evidence="20">
    <location>
        <begin position="107"/>
        <end position="173"/>
    </location>
</feature>
<comment type="subunit">
    <text evidence="15">Interacts with FBLN1. Interacts (via CTCK domain) with NOTCH1 (via the EGF-like repeat region). Interacts with GJA1/CX43. Interacts with ITGA5:ITGB1, ITGAV:ITGB3 and ITGAV:ITGB5. Interacts with ZDHHC22; the interaction may lead to CCN3 palmitoylation.</text>
</comment>
<dbReference type="PANTHER" id="PTHR11348:SF8">
    <property type="entry name" value="CCN FAMILY MEMBER 3"/>
    <property type="match status" value="1"/>
</dbReference>
<dbReference type="Pfam" id="PF19035">
    <property type="entry name" value="TSP1_CCN"/>
    <property type="match status" value="1"/>
</dbReference>
<proteinExistence type="inferred from homology"/>